<reference evidence="1" key="1">
    <citation type="submission" date="2020-04" db="EMBL/GenBank/DDBJ databases">
        <title>Draft genome resource of the tomato pathogen Pseudocercospora fuligena.</title>
        <authorList>
            <person name="Zaccaron A."/>
        </authorList>
    </citation>
    <scope>NUCLEOTIDE SEQUENCE</scope>
    <source>
        <strain evidence="1">PF001</strain>
    </source>
</reference>
<evidence type="ECO:0000313" key="2">
    <source>
        <dbReference type="Proteomes" id="UP000660729"/>
    </source>
</evidence>
<name>A0A8H6VLZ0_9PEZI</name>
<dbReference type="OrthoDB" id="60033at2759"/>
<dbReference type="EMBL" id="JABCIY010000157">
    <property type="protein sequence ID" value="KAF7191585.1"/>
    <property type="molecule type" value="Genomic_DNA"/>
</dbReference>
<comment type="caution">
    <text evidence="1">The sequence shown here is derived from an EMBL/GenBank/DDBJ whole genome shotgun (WGS) entry which is preliminary data.</text>
</comment>
<dbReference type="AlphaFoldDB" id="A0A8H6VLZ0"/>
<gene>
    <name evidence="1" type="ORF">HII31_07087</name>
</gene>
<organism evidence="1 2">
    <name type="scientific">Pseudocercospora fuligena</name>
    <dbReference type="NCBI Taxonomy" id="685502"/>
    <lineage>
        <taxon>Eukaryota</taxon>
        <taxon>Fungi</taxon>
        <taxon>Dikarya</taxon>
        <taxon>Ascomycota</taxon>
        <taxon>Pezizomycotina</taxon>
        <taxon>Dothideomycetes</taxon>
        <taxon>Dothideomycetidae</taxon>
        <taxon>Mycosphaerellales</taxon>
        <taxon>Mycosphaerellaceae</taxon>
        <taxon>Pseudocercospora</taxon>
    </lineage>
</organism>
<protein>
    <submittedName>
        <fullName evidence="1">Uncharacterized protein</fullName>
    </submittedName>
</protein>
<feature type="non-terminal residue" evidence="1">
    <location>
        <position position="299"/>
    </location>
</feature>
<proteinExistence type="predicted"/>
<keyword evidence="2" id="KW-1185">Reference proteome</keyword>
<accession>A0A8H6VLZ0</accession>
<dbReference type="Proteomes" id="UP000660729">
    <property type="component" value="Unassembled WGS sequence"/>
</dbReference>
<evidence type="ECO:0000313" key="1">
    <source>
        <dbReference type="EMBL" id="KAF7191585.1"/>
    </source>
</evidence>
<sequence length="299" mass="33674">RAKLKTVERPLKVKRSATDEGLGDAISPFDVTRPEQHLSNSVADHVHFFQQLDWSATRLGPLSTWSPILRRWVNFIMTDPRGSTLWWGPKHVCIYNAEYARLIADKHPYAMDMTVREVWPDRAETQFEVKELFTVRGGGVSGAYGDWSIIPISGDDGNLGFFNSSGDLTNYVQHERQISTLMTVEKETSLAKDLNSFSKRILSGLESNEREAPFAALYSSMSRNCSARSSASTGIIDMESILASRSWEWQGTTGTASIADAFPEYIRSEWAEEYISHSFRTHITNGQIQIFDLEPGLLI</sequence>